<dbReference type="InterPro" id="IPR036236">
    <property type="entry name" value="Znf_C2H2_sf"/>
</dbReference>
<keyword evidence="3" id="KW-0863">Zinc-finger</keyword>
<organism evidence="10 11">
    <name type="scientific">Nyssa sinensis</name>
    <dbReference type="NCBI Taxonomy" id="561372"/>
    <lineage>
        <taxon>Eukaryota</taxon>
        <taxon>Viridiplantae</taxon>
        <taxon>Streptophyta</taxon>
        <taxon>Embryophyta</taxon>
        <taxon>Tracheophyta</taxon>
        <taxon>Spermatophyta</taxon>
        <taxon>Magnoliopsida</taxon>
        <taxon>eudicotyledons</taxon>
        <taxon>Gunneridae</taxon>
        <taxon>Pentapetalae</taxon>
        <taxon>asterids</taxon>
        <taxon>Cornales</taxon>
        <taxon>Nyssaceae</taxon>
        <taxon>Nyssa</taxon>
    </lineage>
</organism>
<dbReference type="GO" id="GO:0003676">
    <property type="term" value="F:nucleic acid binding"/>
    <property type="evidence" value="ECO:0007669"/>
    <property type="project" value="InterPro"/>
</dbReference>
<evidence type="ECO:0000256" key="7">
    <source>
        <dbReference type="SAM" id="Coils"/>
    </source>
</evidence>
<dbReference type="Proteomes" id="UP000325577">
    <property type="component" value="Linkage Group LG7"/>
</dbReference>
<dbReference type="GO" id="GO:0044773">
    <property type="term" value="P:mitotic DNA damage checkpoint signaling"/>
    <property type="evidence" value="ECO:0007669"/>
    <property type="project" value="TreeGrafter"/>
</dbReference>
<keyword evidence="5 7" id="KW-0175">Coiled coil</keyword>
<sequence>MHAVLYIHTLEDHSLLVAIAISDNPSLFVHSYSTETQDPEMGNPRPASSFVADRLRLSSPSVVVSYSQPPFSVRRSRVKLEKRIDSPLIRYNESDQPVCRVCDVVLKSESLWPAHQASRKHREAIDNVKAKAAGLTRVDNVKAEPAVELPKPKPKPKPECSIELHNAKPDPSAGLAKPRSLSMLPPGFFDNQETKRQKKGMDDVESGNLDSYKKVGGSAQTQVTEPFDSENKMDGLSGAKIVETKINKIQSAREHAQTSKMNVGSETKQVTGALPEGFFDDKDADLRARGITPVKVDIKDEYKEFEKLIQEDLKEVDNRLEEEEYDAADMIEEFESLEQKTYRENLEILKKKKMELKASS</sequence>
<evidence type="ECO:0000256" key="1">
    <source>
        <dbReference type="ARBA" id="ARBA00004123"/>
    </source>
</evidence>
<feature type="compositionally biased region" description="Basic and acidic residues" evidence="8">
    <location>
        <begin position="192"/>
        <end position="202"/>
    </location>
</feature>
<reference evidence="10 11" key="1">
    <citation type="submission" date="2019-09" db="EMBL/GenBank/DDBJ databases">
        <title>A chromosome-level genome assembly of the Chinese tupelo Nyssa sinensis.</title>
        <authorList>
            <person name="Yang X."/>
            <person name="Kang M."/>
            <person name="Yang Y."/>
            <person name="Xiong H."/>
            <person name="Wang M."/>
            <person name="Zhang Z."/>
            <person name="Wang Z."/>
            <person name="Wu H."/>
            <person name="Ma T."/>
            <person name="Liu J."/>
            <person name="Xi Z."/>
        </authorList>
    </citation>
    <scope>NUCLEOTIDE SEQUENCE [LARGE SCALE GENOMIC DNA]</scope>
    <source>
        <strain evidence="10">J267</strain>
        <tissue evidence="10">Leaf</tissue>
    </source>
</reference>
<dbReference type="SUPFAM" id="SSF57667">
    <property type="entry name" value="beta-beta-alpha zinc fingers"/>
    <property type="match status" value="1"/>
</dbReference>
<evidence type="ECO:0000259" key="9">
    <source>
        <dbReference type="Pfam" id="PF12874"/>
    </source>
</evidence>
<name>A0A5J4ZN89_9ASTE</name>
<dbReference type="GO" id="GO:0033314">
    <property type="term" value="P:mitotic DNA replication checkpoint signaling"/>
    <property type="evidence" value="ECO:0007669"/>
    <property type="project" value="TreeGrafter"/>
</dbReference>
<evidence type="ECO:0000256" key="5">
    <source>
        <dbReference type="ARBA" id="ARBA00023054"/>
    </source>
</evidence>
<protein>
    <recommendedName>
        <fullName evidence="9">C2H2-type domain-containing protein</fullName>
    </recommendedName>
</protein>
<evidence type="ECO:0000313" key="10">
    <source>
        <dbReference type="EMBL" id="KAA8518531.1"/>
    </source>
</evidence>
<proteinExistence type="predicted"/>
<keyword evidence="2" id="KW-0479">Metal-binding</keyword>
<dbReference type="PANTHER" id="PTHR13278:SF0">
    <property type="entry name" value="ZINC FINGER PROTEIN 830"/>
    <property type="match status" value="1"/>
</dbReference>
<feature type="region of interest" description="Disordered" evidence="8">
    <location>
        <begin position="145"/>
        <end position="234"/>
    </location>
</feature>
<dbReference type="Gene3D" id="3.30.160.60">
    <property type="entry name" value="Classic Zinc Finger"/>
    <property type="match status" value="1"/>
</dbReference>
<feature type="coiled-coil region" evidence="7">
    <location>
        <begin position="295"/>
        <end position="359"/>
    </location>
</feature>
<dbReference type="Pfam" id="PF12874">
    <property type="entry name" value="zf-met"/>
    <property type="match status" value="1"/>
</dbReference>
<comment type="subcellular location">
    <subcellularLocation>
        <location evidence="1">Nucleus</location>
    </subcellularLocation>
</comment>
<dbReference type="GO" id="GO:0008270">
    <property type="term" value="F:zinc ion binding"/>
    <property type="evidence" value="ECO:0007669"/>
    <property type="project" value="UniProtKB-KW"/>
</dbReference>
<keyword evidence="4" id="KW-0862">Zinc</keyword>
<evidence type="ECO:0000313" key="11">
    <source>
        <dbReference type="Proteomes" id="UP000325577"/>
    </source>
</evidence>
<evidence type="ECO:0000256" key="4">
    <source>
        <dbReference type="ARBA" id="ARBA00022833"/>
    </source>
</evidence>
<evidence type="ECO:0000256" key="6">
    <source>
        <dbReference type="ARBA" id="ARBA00023242"/>
    </source>
</evidence>
<dbReference type="OrthoDB" id="77607at2759"/>
<evidence type="ECO:0000256" key="3">
    <source>
        <dbReference type="ARBA" id="ARBA00022771"/>
    </source>
</evidence>
<dbReference type="AlphaFoldDB" id="A0A5J4ZN89"/>
<accession>A0A5J4ZN89</accession>
<dbReference type="InterPro" id="IPR013087">
    <property type="entry name" value="Znf_C2H2_type"/>
</dbReference>
<dbReference type="GO" id="GO:0033260">
    <property type="term" value="P:nuclear DNA replication"/>
    <property type="evidence" value="ECO:0007669"/>
    <property type="project" value="TreeGrafter"/>
</dbReference>
<feature type="domain" description="C2H2-type" evidence="9">
    <location>
        <begin position="98"/>
        <end position="121"/>
    </location>
</feature>
<dbReference type="InterPro" id="IPR040050">
    <property type="entry name" value="ZNF830-like"/>
</dbReference>
<keyword evidence="6" id="KW-0539">Nucleus</keyword>
<keyword evidence="11" id="KW-1185">Reference proteome</keyword>
<dbReference type="GO" id="GO:0005681">
    <property type="term" value="C:spliceosomal complex"/>
    <property type="evidence" value="ECO:0007669"/>
    <property type="project" value="InterPro"/>
</dbReference>
<feature type="compositionally biased region" description="Basic and acidic residues" evidence="8">
    <location>
        <begin position="156"/>
        <end position="168"/>
    </location>
</feature>
<gene>
    <name evidence="10" type="ORF">F0562_016005</name>
</gene>
<dbReference type="EMBL" id="CM018050">
    <property type="protein sequence ID" value="KAA8518531.1"/>
    <property type="molecule type" value="Genomic_DNA"/>
</dbReference>
<evidence type="ECO:0000256" key="8">
    <source>
        <dbReference type="SAM" id="MobiDB-lite"/>
    </source>
</evidence>
<evidence type="ECO:0000256" key="2">
    <source>
        <dbReference type="ARBA" id="ARBA00022723"/>
    </source>
</evidence>
<dbReference type="PANTHER" id="PTHR13278">
    <property type="entry name" value="ZINC FINGER PROTEIN 830"/>
    <property type="match status" value="1"/>
</dbReference>